<dbReference type="PRINTS" id="PR00469">
    <property type="entry name" value="PNDRDTASEII"/>
</dbReference>
<reference evidence="3 4" key="1">
    <citation type="submission" date="2020-04" db="EMBL/GenBank/DDBJ databases">
        <authorList>
            <person name="Zhang R."/>
            <person name="Schippers A."/>
        </authorList>
    </citation>
    <scope>NUCLEOTIDE SEQUENCE [LARGE SCALE GENOMIC DNA]</scope>
    <source>
        <strain evidence="3 4">DSM 109850</strain>
    </source>
</reference>
<dbReference type="GO" id="GO:0016491">
    <property type="term" value="F:oxidoreductase activity"/>
    <property type="evidence" value="ECO:0007669"/>
    <property type="project" value="UniProtKB-KW"/>
</dbReference>
<dbReference type="Gene3D" id="3.50.50.60">
    <property type="entry name" value="FAD/NAD(P)-binding domain"/>
    <property type="match status" value="3"/>
</dbReference>
<dbReference type="PRINTS" id="PR00368">
    <property type="entry name" value="FADPNR"/>
</dbReference>
<gene>
    <name evidence="3" type="ORF">HIJ39_03505</name>
</gene>
<organism evidence="3 4">
    <name type="scientific">Sulfobacillus harzensis</name>
    <dbReference type="NCBI Taxonomy" id="2729629"/>
    <lineage>
        <taxon>Bacteria</taxon>
        <taxon>Bacillati</taxon>
        <taxon>Bacillota</taxon>
        <taxon>Clostridia</taxon>
        <taxon>Eubacteriales</taxon>
        <taxon>Clostridiales Family XVII. Incertae Sedis</taxon>
        <taxon>Sulfobacillus</taxon>
    </lineage>
</organism>
<dbReference type="Pfam" id="PF07992">
    <property type="entry name" value="Pyr_redox_2"/>
    <property type="match status" value="1"/>
</dbReference>
<dbReference type="PANTHER" id="PTHR42949">
    <property type="entry name" value="ANAEROBIC GLYCEROL-3-PHOSPHATE DEHYDROGENASE SUBUNIT B"/>
    <property type="match status" value="1"/>
</dbReference>
<evidence type="ECO:0000259" key="2">
    <source>
        <dbReference type="Pfam" id="PF07992"/>
    </source>
</evidence>
<dbReference type="InterPro" id="IPR051691">
    <property type="entry name" value="Metab_Enz_Cyan_OpOx_G3PDH"/>
</dbReference>
<feature type="domain" description="FAD/NAD(P)-binding" evidence="2">
    <location>
        <begin position="5"/>
        <end position="173"/>
    </location>
</feature>
<dbReference type="InterPro" id="IPR036188">
    <property type="entry name" value="FAD/NAD-bd_sf"/>
</dbReference>
<evidence type="ECO:0000313" key="4">
    <source>
        <dbReference type="Proteomes" id="UP000533476"/>
    </source>
</evidence>
<proteinExistence type="predicted"/>
<dbReference type="Proteomes" id="UP000533476">
    <property type="component" value="Unassembled WGS sequence"/>
</dbReference>
<dbReference type="SUPFAM" id="SSF51905">
    <property type="entry name" value="FAD/NAD(P)-binding domain"/>
    <property type="match status" value="1"/>
</dbReference>
<evidence type="ECO:0000256" key="1">
    <source>
        <dbReference type="ARBA" id="ARBA00023002"/>
    </source>
</evidence>
<protein>
    <submittedName>
        <fullName evidence="3">FAD-dependent oxidoreductase</fullName>
    </submittedName>
</protein>
<dbReference type="InterPro" id="IPR023753">
    <property type="entry name" value="FAD/NAD-binding_dom"/>
</dbReference>
<dbReference type="RefSeq" id="WP_169096759.1">
    <property type="nucleotide sequence ID" value="NZ_JABBVZ010000007.1"/>
</dbReference>
<accession>A0A7Y0Q2R3</accession>
<comment type="caution">
    <text evidence="3">The sequence shown here is derived from an EMBL/GenBank/DDBJ whole genome shotgun (WGS) entry which is preliminary data.</text>
</comment>
<dbReference type="AlphaFoldDB" id="A0A7Y0Q2R3"/>
<sequence length="406" mass="43379">MSQIEVVIIGSGPAGLSAALRLGQSGVATVIVDEYPRPGGRLLGQLYRRGRFWWNGRAEAEKLIAAVRQCPSVQWRLGTSVVALTPNQGGWRVSLSGSESVDGVAAVLIATGAAEVPVPVKNWNRPGVMTIGAAQVMANVYRVRPGQRGIVVGGGPLAFAIAQELSWAGVELTGIVMPPPGLPAPSTLTPYAQWRSIGALSHLAPWWARPLVPLLKDDGRIPELMARIPAAGIGVAGTRLKPNVAAVEILGEDRVEGIRLQRLSREGRLVGQPWIESVDFVLLSGGLRPIPDLFHVVGARIRRSDEGIYDVPVFGPLGETTAPGVFGAGNALGVEGAPVAMAQGTGAALGILRYLHREGDHWGDEVSEHARELRRVRTDAPLVFSHEWSRIHEDIAQQWQQVEGGR</sequence>
<keyword evidence="1" id="KW-0560">Oxidoreductase</keyword>
<name>A0A7Y0Q2R3_9FIRM</name>
<dbReference type="PANTHER" id="PTHR42949:SF3">
    <property type="entry name" value="ANAEROBIC GLYCEROL-3-PHOSPHATE DEHYDROGENASE SUBUNIT B"/>
    <property type="match status" value="1"/>
</dbReference>
<dbReference type="EMBL" id="JABBVZ010000007">
    <property type="protein sequence ID" value="NMP21424.1"/>
    <property type="molecule type" value="Genomic_DNA"/>
</dbReference>
<evidence type="ECO:0000313" key="3">
    <source>
        <dbReference type="EMBL" id="NMP21424.1"/>
    </source>
</evidence>
<keyword evidence="4" id="KW-1185">Reference proteome</keyword>